<evidence type="ECO:0000313" key="3">
    <source>
        <dbReference type="EMBL" id="CAH1208819.1"/>
    </source>
</evidence>
<protein>
    <recommendedName>
        <fullName evidence="5">Damage-inducible protein DinB</fullName>
    </recommendedName>
</protein>
<keyword evidence="2" id="KW-0479">Metal-binding</keyword>
<evidence type="ECO:0000256" key="2">
    <source>
        <dbReference type="ARBA" id="ARBA00022723"/>
    </source>
</evidence>
<dbReference type="SUPFAM" id="SSF109854">
    <property type="entry name" value="DinB/YfiT-like putative metalloenzymes"/>
    <property type="match status" value="1"/>
</dbReference>
<dbReference type="RefSeq" id="WP_236343275.1">
    <property type="nucleotide sequence ID" value="NZ_CAKMMF010000015.1"/>
</dbReference>
<dbReference type="PANTHER" id="PTHR37302:SF1">
    <property type="entry name" value="PROTEIN DINB"/>
    <property type="match status" value="1"/>
</dbReference>
<comment type="caution">
    <text evidence="3">The sequence shown here is derived from an EMBL/GenBank/DDBJ whole genome shotgun (WGS) entry which is preliminary data.</text>
</comment>
<dbReference type="PANTHER" id="PTHR37302">
    <property type="entry name" value="SLR1116 PROTEIN"/>
    <property type="match status" value="1"/>
</dbReference>
<gene>
    <name evidence="3" type="ORF">PAECIP111893_02909</name>
</gene>
<name>A0ABM9CAD6_9BACL</name>
<dbReference type="Gene3D" id="1.20.120.450">
    <property type="entry name" value="dinb family like domain"/>
    <property type="match status" value="1"/>
</dbReference>
<comment type="similarity">
    <text evidence="1">Belongs to the DinB family.</text>
</comment>
<dbReference type="EMBL" id="CAKMMF010000015">
    <property type="protein sequence ID" value="CAH1208819.1"/>
    <property type="molecule type" value="Genomic_DNA"/>
</dbReference>
<keyword evidence="4" id="KW-1185">Reference proteome</keyword>
<dbReference type="Pfam" id="PF05163">
    <property type="entry name" value="DinB"/>
    <property type="match status" value="1"/>
</dbReference>
<reference evidence="3" key="1">
    <citation type="submission" date="2022-01" db="EMBL/GenBank/DDBJ databases">
        <authorList>
            <person name="Criscuolo A."/>
        </authorList>
    </citation>
    <scope>NUCLEOTIDE SEQUENCE</scope>
    <source>
        <strain evidence="3">CIP111893</strain>
    </source>
</reference>
<evidence type="ECO:0000313" key="4">
    <source>
        <dbReference type="Proteomes" id="UP000838686"/>
    </source>
</evidence>
<accession>A0ABM9CAD6</accession>
<evidence type="ECO:0000256" key="1">
    <source>
        <dbReference type="ARBA" id="ARBA00008635"/>
    </source>
</evidence>
<proteinExistence type="inferred from homology"/>
<dbReference type="InterPro" id="IPR007837">
    <property type="entry name" value="DinB"/>
</dbReference>
<evidence type="ECO:0008006" key="5">
    <source>
        <dbReference type="Google" id="ProtNLM"/>
    </source>
</evidence>
<organism evidence="3 4">
    <name type="scientific">Paenibacillus plantiphilus</name>
    <dbReference type="NCBI Taxonomy" id="2905650"/>
    <lineage>
        <taxon>Bacteria</taxon>
        <taxon>Bacillati</taxon>
        <taxon>Bacillota</taxon>
        <taxon>Bacilli</taxon>
        <taxon>Bacillales</taxon>
        <taxon>Paenibacillaceae</taxon>
        <taxon>Paenibacillus</taxon>
    </lineage>
</organism>
<dbReference type="Proteomes" id="UP000838686">
    <property type="component" value="Unassembled WGS sequence"/>
</dbReference>
<dbReference type="InterPro" id="IPR034660">
    <property type="entry name" value="DinB/YfiT-like"/>
</dbReference>
<sequence>MNKQVLQQYEYHVWANQRISEHLKGLPEEAAHLEMTSVFATIYDALVHMYVIDSGWLSLMSGGGVSDFSAEFIEELKASVDRLTEETRGKSIDELDTMLTGLAARFRAFINQHDDLTAICPYGAYSAPYAEFIQHVVYHGTYHRGNITAMLRQIGHQGIPTDYALYMYTKNQ</sequence>